<dbReference type="PANTHER" id="PTHR12526:SF510">
    <property type="entry name" value="D-INOSITOL 3-PHOSPHATE GLYCOSYLTRANSFERASE"/>
    <property type="match status" value="1"/>
</dbReference>
<dbReference type="Proteomes" id="UP001249291">
    <property type="component" value="Unassembled WGS sequence"/>
</dbReference>
<evidence type="ECO:0000256" key="2">
    <source>
        <dbReference type="ARBA" id="ARBA00022679"/>
    </source>
</evidence>
<evidence type="ECO:0000256" key="1">
    <source>
        <dbReference type="ARBA" id="ARBA00022676"/>
    </source>
</evidence>
<evidence type="ECO:0000313" key="5">
    <source>
        <dbReference type="Proteomes" id="UP001249291"/>
    </source>
</evidence>
<proteinExistence type="predicted"/>
<organism evidence="4 5">
    <name type="scientific">Microbacterium foliorum</name>
    <dbReference type="NCBI Taxonomy" id="104336"/>
    <lineage>
        <taxon>Bacteria</taxon>
        <taxon>Bacillati</taxon>
        <taxon>Actinomycetota</taxon>
        <taxon>Actinomycetes</taxon>
        <taxon>Micrococcales</taxon>
        <taxon>Microbacteriaceae</taxon>
        <taxon>Microbacterium</taxon>
    </lineage>
</organism>
<evidence type="ECO:0000256" key="3">
    <source>
        <dbReference type="SAM" id="MobiDB-lite"/>
    </source>
</evidence>
<protein>
    <submittedName>
        <fullName evidence="4">Glycosyltransferase involved in cell wall biosynthesis</fullName>
    </submittedName>
</protein>
<feature type="compositionally biased region" description="Low complexity" evidence="3">
    <location>
        <begin position="726"/>
        <end position="742"/>
    </location>
</feature>
<feature type="region of interest" description="Disordered" evidence="3">
    <location>
        <begin position="719"/>
        <end position="746"/>
    </location>
</feature>
<sequence length="783" mass="84896">MPTPPTPLVSFIVAADADADADSVARSVRSCLAQSLARIEVVCVRADRTGPVAPDISADPRLVAVAQPAGSTQAQLRRAGVEAANAPFVLLLHPGDTVPRSTAMRLHDRAVESTAQLVGFAVQVTTDRRAGEKLIAEPGPLRGSEILRSLVPRDTTAELDISRHLFQTDLLRRAYSASGVDSGPLFDDRAIVLLAYASATSYAAVSTVEYLRRPPHREVSADQGRLERALHRIAAFRAVEPIIREQARHSADPEPLLDGYTAGHLTAIGEALELLAALPPEMRAQGHDELRACVDDLDLISAAVTFAPDAIPALIAHRERLELGSAPVRSVLLTTNVLTTGGVSGVLLTQARFLIGSGYRVTIVTHRPGSAESLVPEGATLVQLTGTSRRQRVTQWAHLCRRFDVDLVIDHRILYSRDWPSFALAARAAGAATVGWIHNFAGRPTYNGNDLQTLLQTHLPALAHLVVLSPLDVAFWKLRGIRHVSYLPNPPSPFLLTTGGARDPKPAPLGRRLELVWWGRLEEHTKKVTQLVEVAAALERLGVDFRLRIVGPDWADMSADSLLALASTRGVADRVEATGPRHGSDLLDVIDSSDVFVNTSIIEGYPLTLPEAQSRGLPIAMYDLPWLSLIRDNSGVITTPQQKPEALAEALADLAADPERYETMSRASIAAAADATSFDFAQLYEQLLRGELPPEHSPEPTLEDGRRVLDLLVFFAERSTPPPRPASARSAAPRAAALGPRSQPRTFGERIERKLTPIGHRVIDAAPWLRPAANRVKRALLRR</sequence>
<accession>A0ABU1HRD3</accession>
<evidence type="ECO:0000313" key="4">
    <source>
        <dbReference type="EMBL" id="MDR6142612.1"/>
    </source>
</evidence>
<name>A0ABU1HRD3_9MICO</name>
<comment type="caution">
    <text evidence="4">The sequence shown here is derived from an EMBL/GenBank/DDBJ whole genome shotgun (WGS) entry which is preliminary data.</text>
</comment>
<dbReference type="InterPro" id="IPR029044">
    <property type="entry name" value="Nucleotide-diphossugar_trans"/>
</dbReference>
<dbReference type="SUPFAM" id="SSF53756">
    <property type="entry name" value="UDP-Glycosyltransferase/glycogen phosphorylase"/>
    <property type="match status" value="1"/>
</dbReference>
<keyword evidence="2" id="KW-0808">Transferase</keyword>
<keyword evidence="5" id="KW-1185">Reference proteome</keyword>
<dbReference type="Pfam" id="PF13692">
    <property type="entry name" value="Glyco_trans_1_4"/>
    <property type="match status" value="1"/>
</dbReference>
<dbReference type="EMBL" id="JAVIZQ010000001">
    <property type="protein sequence ID" value="MDR6142612.1"/>
    <property type="molecule type" value="Genomic_DNA"/>
</dbReference>
<dbReference type="PANTHER" id="PTHR12526">
    <property type="entry name" value="GLYCOSYLTRANSFERASE"/>
    <property type="match status" value="1"/>
</dbReference>
<keyword evidence="1" id="KW-0328">Glycosyltransferase</keyword>
<dbReference type="Gene3D" id="3.40.50.2000">
    <property type="entry name" value="Glycogen Phosphorylase B"/>
    <property type="match status" value="2"/>
</dbReference>
<reference evidence="4 5" key="1">
    <citation type="submission" date="2023-08" db="EMBL/GenBank/DDBJ databases">
        <title>Functional and genomic diversity of the sorghum phyllosphere microbiome.</title>
        <authorList>
            <person name="Shade A."/>
        </authorList>
    </citation>
    <scope>NUCLEOTIDE SEQUENCE [LARGE SCALE GENOMIC DNA]</scope>
    <source>
        <strain evidence="4 5">SORGH_AS_0445</strain>
    </source>
</reference>
<dbReference type="SUPFAM" id="SSF53448">
    <property type="entry name" value="Nucleotide-diphospho-sugar transferases"/>
    <property type="match status" value="1"/>
</dbReference>
<gene>
    <name evidence="4" type="ORF">QE375_002166</name>
</gene>